<organism evidence="1 2">
    <name type="scientific">Aspergillus glaucus CBS 516.65</name>
    <dbReference type="NCBI Taxonomy" id="1160497"/>
    <lineage>
        <taxon>Eukaryota</taxon>
        <taxon>Fungi</taxon>
        <taxon>Dikarya</taxon>
        <taxon>Ascomycota</taxon>
        <taxon>Pezizomycotina</taxon>
        <taxon>Eurotiomycetes</taxon>
        <taxon>Eurotiomycetidae</taxon>
        <taxon>Eurotiales</taxon>
        <taxon>Aspergillaceae</taxon>
        <taxon>Aspergillus</taxon>
        <taxon>Aspergillus subgen. Aspergillus</taxon>
    </lineage>
</organism>
<dbReference type="Proteomes" id="UP000184300">
    <property type="component" value="Unassembled WGS sequence"/>
</dbReference>
<gene>
    <name evidence="1" type="ORF">ASPGLDRAFT_42184</name>
</gene>
<sequence length="202" mass="22682">MAKPLVLALEVALEQKMLEEVRRLAAAAQQISRKLLELEDESIVPAIQDLLKGYDNDSSHLTWTDALRVAIKVLKSEWLTEKTNGKYPKQIVFEIPMGFFRIADKCRMLFMVEEIALRCRPQGFFVDDNRIFFCRFPGEHVSEPICCHTKVFGSDLLNFGAILEVSSLDLAHADAPVGLVESAGVRRSAIGEIGVFMLVLFP</sequence>
<dbReference type="AlphaFoldDB" id="A0A1L9VXI1"/>
<keyword evidence="2" id="KW-1185">Reference proteome</keyword>
<dbReference type="GeneID" id="34461818"/>
<proteinExistence type="predicted"/>
<evidence type="ECO:0000313" key="1">
    <source>
        <dbReference type="EMBL" id="OJJ88599.1"/>
    </source>
</evidence>
<dbReference type="EMBL" id="KV878889">
    <property type="protein sequence ID" value="OJJ88599.1"/>
    <property type="molecule type" value="Genomic_DNA"/>
</dbReference>
<dbReference type="RefSeq" id="XP_022405275.1">
    <property type="nucleotide sequence ID" value="XM_022545557.1"/>
</dbReference>
<protein>
    <submittedName>
        <fullName evidence="1">Uncharacterized protein</fullName>
    </submittedName>
</protein>
<name>A0A1L9VXI1_ASPGL</name>
<evidence type="ECO:0000313" key="2">
    <source>
        <dbReference type="Proteomes" id="UP000184300"/>
    </source>
</evidence>
<reference evidence="2" key="1">
    <citation type="journal article" date="2017" name="Genome Biol.">
        <title>Comparative genomics reveals high biological diversity and specific adaptations in the industrially and medically important fungal genus Aspergillus.</title>
        <authorList>
            <person name="de Vries R.P."/>
            <person name="Riley R."/>
            <person name="Wiebenga A."/>
            <person name="Aguilar-Osorio G."/>
            <person name="Amillis S."/>
            <person name="Uchima C.A."/>
            <person name="Anderluh G."/>
            <person name="Asadollahi M."/>
            <person name="Askin M."/>
            <person name="Barry K."/>
            <person name="Battaglia E."/>
            <person name="Bayram O."/>
            <person name="Benocci T."/>
            <person name="Braus-Stromeyer S.A."/>
            <person name="Caldana C."/>
            <person name="Canovas D."/>
            <person name="Cerqueira G.C."/>
            <person name="Chen F."/>
            <person name="Chen W."/>
            <person name="Choi C."/>
            <person name="Clum A."/>
            <person name="Dos Santos R.A."/>
            <person name="Damasio A.R."/>
            <person name="Diallinas G."/>
            <person name="Emri T."/>
            <person name="Fekete E."/>
            <person name="Flipphi M."/>
            <person name="Freyberg S."/>
            <person name="Gallo A."/>
            <person name="Gournas C."/>
            <person name="Habgood R."/>
            <person name="Hainaut M."/>
            <person name="Harispe M.L."/>
            <person name="Henrissat B."/>
            <person name="Hilden K.S."/>
            <person name="Hope R."/>
            <person name="Hossain A."/>
            <person name="Karabika E."/>
            <person name="Karaffa L."/>
            <person name="Karanyi Z."/>
            <person name="Krasevec N."/>
            <person name="Kuo A."/>
            <person name="Kusch H."/>
            <person name="LaButti K."/>
            <person name="Lagendijk E.L."/>
            <person name="Lapidus A."/>
            <person name="Levasseur A."/>
            <person name="Lindquist E."/>
            <person name="Lipzen A."/>
            <person name="Logrieco A.F."/>
            <person name="MacCabe A."/>
            <person name="Maekelae M.R."/>
            <person name="Malavazi I."/>
            <person name="Melin P."/>
            <person name="Meyer V."/>
            <person name="Mielnichuk N."/>
            <person name="Miskei M."/>
            <person name="Molnar A.P."/>
            <person name="Mule G."/>
            <person name="Ngan C.Y."/>
            <person name="Orejas M."/>
            <person name="Orosz E."/>
            <person name="Ouedraogo J.P."/>
            <person name="Overkamp K.M."/>
            <person name="Park H.-S."/>
            <person name="Perrone G."/>
            <person name="Piumi F."/>
            <person name="Punt P.J."/>
            <person name="Ram A.F."/>
            <person name="Ramon A."/>
            <person name="Rauscher S."/>
            <person name="Record E."/>
            <person name="Riano-Pachon D.M."/>
            <person name="Robert V."/>
            <person name="Roehrig J."/>
            <person name="Ruller R."/>
            <person name="Salamov A."/>
            <person name="Salih N.S."/>
            <person name="Samson R.A."/>
            <person name="Sandor E."/>
            <person name="Sanguinetti M."/>
            <person name="Schuetze T."/>
            <person name="Sepcic K."/>
            <person name="Shelest E."/>
            <person name="Sherlock G."/>
            <person name="Sophianopoulou V."/>
            <person name="Squina F.M."/>
            <person name="Sun H."/>
            <person name="Susca A."/>
            <person name="Todd R.B."/>
            <person name="Tsang A."/>
            <person name="Unkles S.E."/>
            <person name="van de Wiele N."/>
            <person name="van Rossen-Uffink D."/>
            <person name="Oliveira J.V."/>
            <person name="Vesth T.C."/>
            <person name="Visser J."/>
            <person name="Yu J.-H."/>
            <person name="Zhou M."/>
            <person name="Andersen M.R."/>
            <person name="Archer D.B."/>
            <person name="Baker S.E."/>
            <person name="Benoit I."/>
            <person name="Brakhage A.A."/>
            <person name="Braus G.H."/>
            <person name="Fischer R."/>
            <person name="Frisvad J.C."/>
            <person name="Goldman G.H."/>
            <person name="Houbraken J."/>
            <person name="Oakley B."/>
            <person name="Pocsi I."/>
            <person name="Scazzocchio C."/>
            <person name="Seiboth B."/>
            <person name="vanKuyk P.A."/>
            <person name="Wortman J."/>
            <person name="Dyer P.S."/>
            <person name="Grigoriev I.V."/>
        </authorList>
    </citation>
    <scope>NUCLEOTIDE SEQUENCE [LARGE SCALE GENOMIC DNA]</scope>
    <source>
        <strain evidence="2">CBS 516.65</strain>
    </source>
</reference>
<dbReference type="VEuPathDB" id="FungiDB:ASPGLDRAFT_42184"/>
<accession>A0A1L9VXI1</accession>